<accession>A0A0V0IEL8</accession>
<sequence length="88" mass="10422">MRQNLEKLIDVEVVCCFAYCLWNIKTCFLHFESHGYHIVQYVMFELSLYLYFVKILVEKCLLISVDLLKCEVFSKWVLVPPLLLVLAC</sequence>
<dbReference type="AlphaFoldDB" id="A0A0V0IEL8"/>
<dbReference type="EMBL" id="GEDG01007529">
    <property type="protein sequence ID" value="JAP30968.1"/>
    <property type="molecule type" value="Transcribed_RNA"/>
</dbReference>
<organism evidence="1">
    <name type="scientific">Solanum chacoense</name>
    <name type="common">Chaco potato</name>
    <dbReference type="NCBI Taxonomy" id="4108"/>
    <lineage>
        <taxon>Eukaryota</taxon>
        <taxon>Viridiplantae</taxon>
        <taxon>Streptophyta</taxon>
        <taxon>Embryophyta</taxon>
        <taxon>Tracheophyta</taxon>
        <taxon>Spermatophyta</taxon>
        <taxon>Magnoliopsida</taxon>
        <taxon>eudicotyledons</taxon>
        <taxon>Gunneridae</taxon>
        <taxon>Pentapetalae</taxon>
        <taxon>asterids</taxon>
        <taxon>lamiids</taxon>
        <taxon>Solanales</taxon>
        <taxon>Solanaceae</taxon>
        <taxon>Solanoideae</taxon>
        <taxon>Solaneae</taxon>
        <taxon>Solanum</taxon>
    </lineage>
</organism>
<name>A0A0V0IEL8_SOLCH</name>
<protein>
    <submittedName>
        <fullName evidence="1">Putative ovule protein</fullName>
    </submittedName>
</protein>
<proteinExistence type="predicted"/>
<reference evidence="1" key="1">
    <citation type="submission" date="2015-12" db="EMBL/GenBank/DDBJ databases">
        <title>Gene expression during late stages of embryo sac development: a critical building block for successful pollen-pistil interactions.</title>
        <authorList>
            <person name="Liu Y."/>
            <person name="Joly V."/>
            <person name="Sabar M."/>
            <person name="Matton D.P."/>
        </authorList>
    </citation>
    <scope>NUCLEOTIDE SEQUENCE</scope>
</reference>
<evidence type="ECO:0000313" key="1">
    <source>
        <dbReference type="EMBL" id="JAP30968.1"/>
    </source>
</evidence>